<organism evidence="8 9">
    <name type="scientific">Pararobbsia alpina</name>
    <dbReference type="NCBI Taxonomy" id="621374"/>
    <lineage>
        <taxon>Bacteria</taxon>
        <taxon>Pseudomonadati</taxon>
        <taxon>Pseudomonadota</taxon>
        <taxon>Betaproteobacteria</taxon>
        <taxon>Burkholderiales</taxon>
        <taxon>Burkholderiaceae</taxon>
        <taxon>Pararobbsia</taxon>
    </lineage>
</organism>
<dbReference type="GO" id="GO:0006817">
    <property type="term" value="P:phosphate ion transport"/>
    <property type="evidence" value="ECO:0007669"/>
    <property type="project" value="InterPro"/>
</dbReference>
<reference evidence="8 9" key="1">
    <citation type="submission" date="2020-04" db="EMBL/GenBank/DDBJ databases">
        <authorList>
            <person name="De Canck E."/>
        </authorList>
    </citation>
    <scope>NUCLEOTIDE SEQUENCE [LARGE SCALE GENOMIC DNA]</scope>
    <source>
        <strain evidence="8 9">LMG 28138</strain>
    </source>
</reference>
<feature type="region of interest" description="Disordered" evidence="6">
    <location>
        <begin position="1"/>
        <end position="23"/>
    </location>
</feature>
<evidence type="ECO:0008006" key="10">
    <source>
        <dbReference type="Google" id="ProtNLM"/>
    </source>
</evidence>
<evidence type="ECO:0000256" key="5">
    <source>
        <dbReference type="ARBA" id="ARBA00023136"/>
    </source>
</evidence>
<evidence type="ECO:0000256" key="3">
    <source>
        <dbReference type="ARBA" id="ARBA00022692"/>
    </source>
</evidence>
<dbReference type="GO" id="GO:0016020">
    <property type="term" value="C:membrane"/>
    <property type="evidence" value="ECO:0007669"/>
    <property type="project" value="UniProtKB-SubCell"/>
</dbReference>
<evidence type="ECO:0000256" key="6">
    <source>
        <dbReference type="SAM" id="MobiDB-lite"/>
    </source>
</evidence>
<keyword evidence="4 7" id="KW-1133">Transmembrane helix</keyword>
<keyword evidence="9" id="KW-1185">Reference proteome</keyword>
<sequence length="187" mass="18871">MFGTASTTDSNRSSSAVPPESGASASSIVSTATGAIATATASPSALSGATASSSAAVRSRTSVLPYFLLAIALLLALGFEFVNGFHDTANAVATVIYTHSLAPNFAVGWSGACHFLGVLTSTGRGCVRHTAATAGRTDSAGAQQRRLCDGVCATHLQSFVRCSTRITSVLEGRAGPLISFRGVVSAQ</sequence>
<evidence type="ECO:0000256" key="7">
    <source>
        <dbReference type="SAM" id="Phobius"/>
    </source>
</evidence>
<dbReference type="Pfam" id="PF01384">
    <property type="entry name" value="PHO4"/>
    <property type="match status" value="1"/>
</dbReference>
<dbReference type="GO" id="GO:0005315">
    <property type="term" value="F:phosphate transmembrane transporter activity"/>
    <property type="evidence" value="ECO:0007669"/>
    <property type="project" value="InterPro"/>
</dbReference>
<accession>A0A6S7D4R2</accession>
<dbReference type="Proteomes" id="UP000494115">
    <property type="component" value="Unassembled WGS sequence"/>
</dbReference>
<proteinExistence type="predicted"/>
<dbReference type="InterPro" id="IPR001204">
    <property type="entry name" value="Phos_transporter"/>
</dbReference>
<evidence type="ECO:0000256" key="2">
    <source>
        <dbReference type="ARBA" id="ARBA00022448"/>
    </source>
</evidence>
<protein>
    <recommendedName>
        <fullName evidence="10">Phosphate transporter</fullName>
    </recommendedName>
</protein>
<evidence type="ECO:0000313" key="8">
    <source>
        <dbReference type="EMBL" id="CAB3806735.1"/>
    </source>
</evidence>
<dbReference type="AlphaFoldDB" id="A0A6S7D4R2"/>
<evidence type="ECO:0000313" key="9">
    <source>
        <dbReference type="Proteomes" id="UP000494115"/>
    </source>
</evidence>
<keyword evidence="3 7" id="KW-0812">Transmembrane</keyword>
<keyword evidence="5 7" id="KW-0472">Membrane</keyword>
<gene>
    <name evidence="8" type="ORF">LMG28138_05835</name>
</gene>
<keyword evidence="2" id="KW-0813">Transport</keyword>
<evidence type="ECO:0000256" key="4">
    <source>
        <dbReference type="ARBA" id="ARBA00022989"/>
    </source>
</evidence>
<feature type="transmembrane region" description="Helical" evidence="7">
    <location>
        <begin position="63"/>
        <end position="82"/>
    </location>
</feature>
<feature type="compositionally biased region" description="Polar residues" evidence="6">
    <location>
        <begin position="1"/>
        <end position="16"/>
    </location>
</feature>
<name>A0A6S7D4R2_9BURK</name>
<dbReference type="EMBL" id="CADIKM010000087">
    <property type="protein sequence ID" value="CAB3806735.1"/>
    <property type="molecule type" value="Genomic_DNA"/>
</dbReference>
<evidence type="ECO:0000256" key="1">
    <source>
        <dbReference type="ARBA" id="ARBA00004141"/>
    </source>
</evidence>
<comment type="subcellular location">
    <subcellularLocation>
        <location evidence="1">Membrane</location>
        <topology evidence="1">Multi-pass membrane protein</topology>
    </subcellularLocation>
</comment>